<dbReference type="InParanoid" id="Q753L4"/>
<dbReference type="HOGENOM" id="CLU_151392_1_1_1"/>
<evidence type="ECO:0000313" key="2">
    <source>
        <dbReference type="EMBL" id="AAS53669.1"/>
    </source>
</evidence>
<evidence type="ECO:0000313" key="3">
    <source>
        <dbReference type="Proteomes" id="UP000000591"/>
    </source>
</evidence>
<dbReference type="OrthoDB" id="16824at2759"/>
<dbReference type="InterPro" id="IPR013726">
    <property type="entry name" value="Mitofissin"/>
</dbReference>
<dbReference type="OMA" id="MNASAYF"/>
<dbReference type="AlphaFoldDB" id="Q753L4"/>
<dbReference type="GO" id="GO:0005737">
    <property type="term" value="C:cytoplasm"/>
    <property type="evidence" value="ECO:0000318"/>
    <property type="project" value="GO_Central"/>
</dbReference>
<sequence>MTLLGKAVHISIDLVLVSTCLAGIRRNTGLTVKLDNVQDNFIKDYTEKLLNVGESAFDYAVAYCGSSSSFQRK</sequence>
<organism evidence="2 3">
    <name type="scientific">Eremothecium gossypii (strain ATCC 10895 / CBS 109.51 / FGSC 9923 / NRRL Y-1056)</name>
    <name type="common">Yeast</name>
    <name type="synonym">Ashbya gossypii</name>
    <dbReference type="NCBI Taxonomy" id="284811"/>
    <lineage>
        <taxon>Eukaryota</taxon>
        <taxon>Fungi</taxon>
        <taxon>Dikarya</taxon>
        <taxon>Ascomycota</taxon>
        <taxon>Saccharomycotina</taxon>
        <taxon>Saccharomycetes</taxon>
        <taxon>Saccharomycetales</taxon>
        <taxon>Saccharomycetaceae</taxon>
        <taxon>Eremothecium</taxon>
    </lineage>
</organism>
<gene>
    <name evidence="2" type="ORF">AGOS_AFR298C</name>
</gene>
<dbReference type="PANTHER" id="PTHR28075:SF1">
    <property type="entry name" value="DUF1748-DOMAIN-CONTAINING PROTEIN"/>
    <property type="match status" value="1"/>
</dbReference>
<dbReference type="PANTHER" id="PTHR28075">
    <property type="entry name" value="CHROMOSOME 16, WHOLE GENOME SHOTGUN SEQUENCE"/>
    <property type="match status" value="1"/>
</dbReference>
<reference evidence="3" key="2">
    <citation type="journal article" date="2013" name="G3 (Bethesda)">
        <title>Genomes of Ashbya fungi isolated from insects reveal four mating-type loci, numerous translocations, lack of transposons, and distinct gene duplications.</title>
        <authorList>
            <person name="Dietrich F.S."/>
            <person name="Voegeli S."/>
            <person name="Kuo S."/>
            <person name="Philippsen P."/>
        </authorList>
    </citation>
    <scope>GENOME REANNOTATION</scope>
    <source>
        <strain evidence="3">ATCC 10895 / CBS 109.51 / FGSC 9923 / NRRL Y-1056</strain>
    </source>
</reference>
<dbReference type="Proteomes" id="UP000000591">
    <property type="component" value="Chromosome VI"/>
</dbReference>
<protein>
    <submittedName>
        <fullName evidence="2">AFR298Cp</fullName>
    </submittedName>
</protein>
<name>Q753L4_EREGS</name>
<reference evidence="2 3" key="1">
    <citation type="journal article" date="2004" name="Science">
        <title>The Ashbya gossypii genome as a tool for mapping the ancient Saccharomyces cerevisiae genome.</title>
        <authorList>
            <person name="Dietrich F.S."/>
            <person name="Voegeli S."/>
            <person name="Brachat S."/>
            <person name="Lerch A."/>
            <person name="Gates K."/>
            <person name="Steiner S."/>
            <person name="Mohr C."/>
            <person name="Pohlmann R."/>
            <person name="Luedi P."/>
            <person name="Choi S."/>
            <person name="Wing R.A."/>
            <person name="Flavier A."/>
            <person name="Gaffney T.D."/>
            <person name="Philippsen P."/>
        </authorList>
    </citation>
    <scope>NUCLEOTIDE SEQUENCE [LARGE SCALE GENOMIC DNA]</scope>
    <source>
        <strain evidence="3">ATCC 10895 / CBS 109.51 / FGSC 9923 / NRRL Y-1056</strain>
    </source>
</reference>
<dbReference type="KEGG" id="ago:AGOS_AFR298C"/>
<feature type="signal peptide" evidence="1">
    <location>
        <begin position="1"/>
        <end position="22"/>
    </location>
</feature>
<dbReference type="Pfam" id="PF08520">
    <property type="entry name" value="Mitofissin"/>
    <property type="match status" value="1"/>
</dbReference>
<dbReference type="eggNOG" id="ENOG502S6Z8">
    <property type="taxonomic scope" value="Eukaryota"/>
</dbReference>
<dbReference type="FunCoup" id="Q753L4">
    <property type="interactions" value="1"/>
</dbReference>
<keyword evidence="3" id="KW-1185">Reference proteome</keyword>
<dbReference type="GeneID" id="4622108"/>
<evidence type="ECO:0000256" key="1">
    <source>
        <dbReference type="SAM" id="SignalP"/>
    </source>
</evidence>
<dbReference type="RefSeq" id="NP_985845.1">
    <property type="nucleotide sequence ID" value="NM_211200.1"/>
</dbReference>
<feature type="chain" id="PRO_5004285315" evidence="1">
    <location>
        <begin position="23"/>
        <end position="73"/>
    </location>
</feature>
<dbReference type="EMBL" id="AE016819">
    <property type="protein sequence ID" value="AAS53669.1"/>
    <property type="molecule type" value="Genomic_DNA"/>
</dbReference>
<accession>Q753L4</accession>
<keyword evidence="1" id="KW-0732">Signal</keyword>
<proteinExistence type="predicted"/>